<protein>
    <submittedName>
        <fullName evidence="1">Uncharacterized protein</fullName>
    </submittedName>
</protein>
<evidence type="ECO:0000313" key="1">
    <source>
        <dbReference type="EMBL" id="MED7822322.1"/>
    </source>
</evidence>
<accession>A0ABU7FFF7</accession>
<dbReference type="EMBL" id="JAYWVC010000022">
    <property type="protein sequence ID" value="MED7822322.1"/>
    <property type="molecule type" value="Genomic_DNA"/>
</dbReference>
<name>A0ABU7FFF7_9ACTN</name>
<evidence type="ECO:0000313" key="2">
    <source>
        <dbReference type="Proteomes" id="UP001333996"/>
    </source>
</evidence>
<comment type="caution">
    <text evidence="1">The sequence shown here is derived from an EMBL/GenBank/DDBJ whole genome shotgun (WGS) entry which is preliminary data.</text>
</comment>
<reference evidence="1" key="1">
    <citation type="submission" date="2024-01" db="EMBL/GenBank/DDBJ databases">
        <title>First draft genome sequence data of TA4-1, the type strain of Gram-positive actinobacterium Streptomyces chiangmaiensis.</title>
        <authorList>
            <person name="Yasawong M."/>
            <person name="Nantapong N."/>
        </authorList>
    </citation>
    <scope>NUCLEOTIDE SEQUENCE</scope>
    <source>
        <strain evidence="1">TA4-1</strain>
    </source>
</reference>
<sequence>MAGPLVPRGAFLDLAPQSTDRFASIEDRVARLLSTEQDVVIIWTPSPRSAPSRCCRTRGARTCA</sequence>
<keyword evidence="2" id="KW-1185">Reference proteome</keyword>
<dbReference type="Proteomes" id="UP001333996">
    <property type="component" value="Unassembled WGS sequence"/>
</dbReference>
<gene>
    <name evidence="1" type="ORF">VXC91_10095</name>
</gene>
<organism evidence="1 2">
    <name type="scientific">Streptomyces chiangmaiensis</name>
    <dbReference type="NCBI Taxonomy" id="766497"/>
    <lineage>
        <taxon>Bacteria</taxon>
        <taxon>Bacillati</taxon>
        <taxon>Actinomycetota</taxon>
        <taxon>Actinomycetes</taxon>
        <taxon>Kitasatosporales</taxon>
        <taxon>Streptomycetaceae</taxon>
        <taxon>Streptomyces</taxon>
    </lineage>
</organism>
<dbReference type="RefSeq" id="WP_329506792.1">
    <property type="nucleotide sequence ID" value="NZ_BAAAYZ010000122.1"/>
</dbReference>
<proteinExistence type="predicted"/>